<dbReference type="Gene3D" id="3.30.70.1400">
    <property type="entry name" value="Aminomethyltransferase beta-barrel domains"/>
    <property type="match status" value="1"/>
</dbReference>
<gene>
    <name evidence="1" type="ORF">AAV32_11850</name>
</gene>
<organism evidence="1 2">
    <name type="scientific">Kerstersia gyiorum</name>
    <dbReference type="NCBI Taxonomy" id="206506"/>
    <lineage>
        <taxon>Bacteria</taxon>
        <taxon>Pseudomonadati</taxon>
        <taxon>Pseudomonadota</taxon>
        <taxon>Betaproteobacteria</taxon>
        <taxon>Burkholderiales</taxon>
        <taxon>Alcaligenaceae</taxon>
        <taxon>Kerstersia</taxon>
    </lineage>
</organism>
<dbReference type="InterPro" id="IPR045179">
    <property type="entry name" value="YgfZ/GcvT"/>
</dbReference>
<dbReference type="EMBL" id="LBNE01000008">
    <property type="protein sequence ID" value="KKO71348.1"/>
    <property type="molecule type" value="Genomic_DNA"/>
</dbReference>
<dbReference type="Proteomes" id="UP000078084">
    <property type="component" value="Unassembled WGS sequence"/>
</dbReference>
<dbReference type="STRING" id="206506.AAV32_11850"/>
<dbReference type="InterPro" id="IPR017703">
    <property type="entry name" value="YgfZ/GCV_T_CS"/>
</dbReference>
<dbReference type="SUPFAM" id="SSF103025">
    <property type="entry name" value="Folate-binding domain"/>
    <property type="match status" value="1"/>
</dbReference>
<evidence type="ECO:0000313" key="1">
    <source>
        <dbReference type="EMBL" id="KKO71348.1"/>
    </source>
</evidence>
<dbReference type="GO" id="GO:0016226">
    <property type="term" value="P:iron-sulfur cluster assembly"/>
    <property type="evidence" value="ECO:0007669"/>
    <property type="project" value="TreeGrafter"/>
</dbReference>
<name>A0A171KR31_9BURK</name>
<dbReference type="PANTHER" id="PTHR22602">
    <property type="entry name" value="TRANSFERASE CAF17, MITOCHONDRIAL-RELATED"/>
    <property type="match status" value="1"/>
</dbReference>
<comment type="caution">
    <text evidence="1">The sequence shown here is derived from an EMBL/GenBank/DDBJ whole genome shotgun (WGS) entry which is preliminary data.</text>
</comment>
<evidence type="ECO:0008006" key="3">
    <source>
        <dbReference type="Google" id="ProtNLM"/>
    </source>
</evidence>
<keyword evidence="2" id="KW-1185">Reference proteome</keyword>
<dbReference type="AlphaFoldDB" id="A0A171KR31"/>
<dbReference type="Gene3D" id="2.40.30.160">
    <property type="match status" value="1"/>
</dbReference>
<proteinExistence type="predicted"/>
<protein>
    <recommendedName>
        <fullName evidence="3">Aminomethyltransferase folate-binding domain-containing protein</fullName>
    </recommendedName>
</protein>
<evidence type="ECO:0000313" key="2">
    <source>
        <dbReference type="Proteomes" id="UP000078084"/>
    </source>
</evidence>
<sequence length="321" mass="33616">MSPALLSLALLPEFSVFRASGADAASFLHGQLTQDIEHLGPTDARLAGYCSPKGRLLATVLAWRDSAPAGDGEPASGNGDILLLARADAAEALTRRLAMFILRAKAKISLAQQVVYGASVPAGHEAIAEAAAGGSLPHHPWHKAHLPSGTWIALPPADGLVQWFFLPTSTELPAGAHAGRPEDWQRAHLAAGIPWIGGVTADLFVPQNVNFDCIGGINFRKGCYPGQEVVARSHYRGTLKRRMGFGTLPDAPELIADPGADVFAPERPQEPAGRIVASAPGVVLLEAPLDTLAAGTLRYGAVDGPVIAVGSLPYPLEKPEN</sequence>
<reference evidence="1 2" key="1">
    <citation type="submission" date="2015-04" db="EMBL/GenBank/DDBJ databases">
        <title>Genome sequence of Kerstersia gyiorum CG1.</title>
        <authorList>
            <person name="Greninger A.L."/>
            <person name="Kozyreva V."/>
            <person name="Chaturvedi V."/>
        </authorList>
    </citation>
    <scope>NUCLEOTIDE SEQUENCE [LARGE SCALE GENOMIC DNA]</scope>
    <source>
        <strain evidence="1 2">CG1</strain>
    </source>
</reference>
<dbReference type="PANTHER" id="PTHR22602:SF0">
    <property type="entry name" value="TRANSFERASE CAF17, MITOCHONDRIAL-RELATED"/>
    <property type="match status" value="1"/>
</dbReference>
<accession>A0A171KR31</accession>
<dbReference type="NCBIfam" id="TIGR03317">
    <property type="entry name" value="ygfZ_signature"/>
    <property type="match status" value="1"/>
</dbReference>
<dbReference type="PATRIC" id="fig|206506.3.peg.2522"/>